<protein>
    <submittedName>
        <fullName evidence="1">Uncharacterized protein</fullName>
    </submittedName>
</protein>
<dbReference type="Proteomes" id="UP000471465">
    <property type="component" value="Unassembled WGS sequence"/>
</dbReference>
<dbReference type="EMBL" id="VZIZ01000023">
    <property type="protein sequence ID" value="KAF0568187.1"/>
    <property type="molecule type" value="Genomic_DNA"/>
</dbReference>
<proteinExistence type="predicted"/>
<evidence type="ECO:0000313" key="2">
    <source>
        <dbReference type="Proteomes" id="UP000471465"/>
    </source>
</evidence>
<evidence type="ECO:0000313" key="1">
    <source>
        <dbReference type="EMBL" id="KAF0568187.1"/>
    </source>
</evidence>
<name>A0A6N7C086_9GAMM</name>
<reference evidence="1 2" key="1">
    <citation type="submission" date="2019-09" db="EMBL/GenBank/DDBJ databases">
        <title>Draft genome sequence of Psychrobacter nivimaris LAMA 639, in search for biotechnological relevant genes.</title>
        <authorList>
            <person name="Lima A.O.S."/>
            <person name="Staloch B.E.K."/>
            <person name="Freitas R.C."/>
            <person name="Niero H."/>
            <person name="Silva M.A.C."/>
        </authorList>
    </citation>
    <scope>NUCLEOTIDE SEQUENCE [LARGE SCALE GENOMIC DNA]</scope>
    <source>
        <strain evidence="1 2">LAMA 639</strain>
    </source>
</reference>
<comment type="caution">
    <text evidence="1">The sequence shown here is derived from an EMBL/GenBank/DDBJ whole genome shotgun (WGS) entry which is preliminary data.</text>
</comment>
<sequence length="64" mass="7302">MGIKYKFLQINYFLSKGIPQGNQLFHSSNVLIDHLKQTAIMEPLITDCNSYPFINQYHSLGTGL</sequence>
<dbReference type="AlphaFoldDB" id="A0A6N7C086"/>
<gene>
    <name evidence="1" type="ORF">FQV37_1331</name>
</gene>
<organism evidence="1 2">
    <name type="scientific">Psychrobacter nivimaris</name>
    <dbReference type="NCBI Taxonomy" id="281738"/>
    <lineage>
        <taxon>Bacteria</taxon>
        <taxon>Pseudomonadati</taxon>
        <taxon>Pseudomonadota</taxon>
        <taxon>Gammaproteobacteria</taxon>
        <taxon>Moraxellales</taxon>
        <taxon>Moraxellaceae</taxon>
        <taxon>Psychrobacter</taxon>
    </lineage>
</organism>
<keyword evidence="2" id="KW-1185">Reference proteome</keyword>
<accession>A0A6N7C086</accession>